<gene>
    <name evidence="2" type="ORF">PMA3_11475</name>
</gene>
<dbReference type="STRING" id="1853130.PMA3_11475"/>
<evidence type="ECO:0000313" key="2">
    <source>
        <dbReference type="EMBL" id="ANJ55732.1"/>
    </source>
</evidence>
<sequence>MSDLLLVLARRALQPSAIRPRIGSRFENDAIMLRDVEQAPPSPLASPREPTTPITPKPGVVQPDSESSTPIPIPLPVTPVLRRATSLLQQPPPVTSTPPPTRGPLPNRVSSVFVSPKDAGLPRIPLPLPPVVDTAQGQSPLRLETRLIERTHSEQRVERHELSRELIERRVERLHEQPPTATAAPGPLHARQEPRPPQLDGQVAAPRVEITIGRIEILPHEAAPAARREEPLRRLPAKSLDDYLRERDAGAGPRS</sequence>
<evidence type="ECO:0000256" key="1">
    <source>
        <dbReference type="SAM" id="MobiDB-lite"/>
    </source>
</evidence>
<feature type="compositionally biased region" description="Pro residues" evidence="1">
    <location>
        <begin position="90"/>
        <end position="103"/>
    </location>
</feature>
<dbReference type="OrthoDB" id="7032876at2"/>
<keyword evidence="3" id="KW-1185">Reference proteome</keyword>
<name>A0A191YS72_9PSED</name>
<dbReference type="AlphaFoldDB" id="A0A191YS72"/>
<feature type="region of interest" description="Disordered" evidence="1">
    <location>
        <begin position="218"/>
        <end position="255"/>
    </location>
</feature>
<accession>A0A191YS72</accession>
<protein>
    <submittedName>
        <fullName evidence="2">Uncharacterized protein</fullName>
    </submittedName>
</protein>
<feature type="region of interest" description="Disordered" evidence="1">
    <location>
        <begin position="88"/>
        <end position="110"/>
    </location>
</feature>
<dbReference type="KEGG" id="psil:PMA3_11475"/>
<proteinExistence type="predicted"/>
<feature type="region of interest" description="Disordered" evidence="1">
    <location>
        <begin position="38"/>
        <end position="76"/>
    </location>
</feature>
<organism evidence="2 3">
    <name type="scientific">Pseudomonas silesiensis</name>
    <dbReference type="NCBI Taxonomy" id="1853130"/>
    <lineage>
        <taxon>Bacteria</taxon>
        <taxon>Pseudomonadati</taxon>
        <taxon>Pseudomonadota</taxon>
        <taxon>Gammaproteobacteria</taxon>
        <taxon>Pseudomonadales</taxon>
        <taxon>Pseudomonadaceae</taxon>
        <taxon>Pseudomonas</taxon>
    </lineage>
</organism>
<feature type="region of interest" description="Disordered" evidence="1">
    <location>
        <begin position="173"/>
        <end position="204"/>
    </location>
</feature>
<evidence type="ECO:0000313" key="3">
    <source>
        <dbReference type="Proteomes" id="UP000078354"/>
    </source>
</evidence>
<feature type="compositionally biased region" description="Basic and acidic residues" evidence="1">
    <location>
        <begin position="226"/>
        <end position="249"/>
    </location>
</feature>
<dbReference type="Proteomes" id="UP000078354">
    <property type="component" value="Chromosome"/>
</dbReference>
<dbReference type="EMBL" id="CP014870">
    <property type="protein sequence ID" value="ANJ55732.1"/>
    <property type="molecule type" value="Genomic_DNA"/>
</dbReference>
<reference evidence="2 3" key="1">
    <citation type="journal article" date="2018" name="Syst. Appl. Microbiol.">
        <title>Pseudomonas silesiensis sp. nov. strain A3T isolated from a biological pesticide sewage treatment plant and analysis of the complete genome sequence.</title>
        <authorList>
            <person name="Kaminski M.A."/>
            <person name="Furmanczyk E.M."/>
            <person name="Sobczak A."/>
            <person name="Dziembowski A."/>
            <person name="Lipinski L."/>
        </authorList>
    </citation>
    <scope>NUCLEOTIDE SEQUENCE [LARGE SCALE GENOMIC DNA]</scope>
    <source>
        <strain evidence="2 3">A3</strain>
    </source>
</reference>
<dbReference type="RefSeq" id="WP_064677260.1">
    <property type="nucleotide sequence ID" value="NZ_CP014870.1"/>
</dbReference>